<dbReference type="PANTHER" id="PTHR39080">
    <property type="entry name" value="50S RIBOSOMAL PROTEIN L28"/>
    <property type="match status" value="1"/>
</dbReference>
<proteinExistence type="inferred from homology"/>
<dbReference type="InterPro" id="IPR050096">
    <property type="entry name" value="Bacterial_rp_bL28"/>
</dbReference>
<dbReference type="GO" id="GO:0005840">
    <property type="term" value="C:ribosome"/>
    <property type="evidence" value="ECO:0007669"/>
    <property type="project" value="UniProtKB-KW"/>
</dbReference>
<dbReference type="GO" id="GO:0006412">
    <property type="term" value="P:translation"/>
    <property type="evidence" value="ECO:0007669"/>
    <property type="project" value="UniProtKB-UniRule"/>
</dbReference>
<comment type="similarity">
    <text evidence="1 5">Belongs to the bacterial ribosomal protein bL28 family.</text>
</comment>
<dbReference type="InterPro" id="IPR026569">
    <property type="entry name" value="Ribosomal_bL28"/>
</dbReference>
<evidence type="ECO:0000313" key="7">
    <source>
        <dbReference type="Proteomes" id="UP000178659"/>
    </source>
</evidence>
<dbReference type="HAMAP" id="MF_00373">
    <property type="entry name" value="Ribosomal_bL28"/>
    <property type="match status" value="1"/>
</dbReference>
<evidence type="ECO:0000256" key="5">
    <source>
        <dbReference type="HAMAP-Rule" id="MF_00373"/>
    </source>
</evidence>
<dbReference type="AlphaFoldDB" id="A0A1G1VBI7"/>
<gene>
    <name evidence="5" type="primary">rpmB</name>
    <name evidence="6" type="ORF">A3A77_00225</name>
</gene>
<keyword evidence="3 5" id="KW-0687">Ribonucleoprotein</keyword>
<dbReference type="NCBIfam" id="TIGR00009">
    <property type="entry name" value="L28"/>
    <property type="match status" value="1"/>
</dbReference>
<comment type="caution">
    <text evidence="6">The sequence shown here is derived from an EMBL/GenBank/DDBJ whole genome shotgun (WGS) entry which is preliminary data.</text>
</comment>
<dbReference type="GO" id="GO:0003735">
    <property type="term" value="F:structural constituent of ribosome"/>
    <property type="evidence" value="ECO:0007669"/>
    <property type="project" value="InterPro"/>
</dbReference>
<evidence type="ECO:0000256" key="4">
    <source>
        <dbReference type="ARBA" id="ARBA00035174"/>
    </source>
</evidence>
<keyword evidence="2 5" id="KW-0689">Ribosomal protein</keyword>
<dbReference type="Gene3D" id="2.30.170.40">
    <property type="entry name" value="Ribosomal protein L28/L24"/>
    <property type="match status" value="1"/>
</dbReference>
<protein>
    <recommendedName>
        <fullName evidence="4 5">Large ribosomal subunit protein bL28</fullName>
    </recommendedName>
</protein>
<evidence type="ECO:0000256" key="2">
    <source>
        <dbReference type="ARBA" id="ARBA00022980"/>
    </source>
</evidence>
<dbReference type="InterPro" id="IPR001383">
    <property type="entry name" value="Ribosomal_bL28_bact-type"/>
</dbReference>
<dbReference type="GO" id="GO:1990904">
    <property type="term" value="C:ribonucleoprotein complex"/>
    <property type="evidence" value="ECO:0007669"/>
    <property type="project" value="UniProtKB-KW"/>
</dbReference>
<organism evidence="6 7">
    <name type="scientific">Candidatus Blackburnbacteria bacterium RIFCSPLOWO2_01_FULL_40_20</name>
    <dbReference type="NCBI Taxonomy" id="1797519"/>
    <lineage>
        <taxon>Bacteria</taxon>
        <taxon>Candidatus Blackburniibacteriota</taxon>
    </lineage>
</organism>
<dbReference type="Proteomes" id="UP000178659">
    <property type="component" value="Unassembled WGS sequence"/>
</dbReference>
<evidence type="ECO:0000313" key="6">
    <source>
        <dbReference type="EMBL" id="OGY12706.1"/>
    </source>
</evidence>
<reference evidence="6 7" key="1">
    <citation type="journal article" date="2016" name="Nat. Commun.">
        <title>Thousands of microbial genomes shed light on interconnected biogeochemical processes in an aquifer system.</title>
        <authorList>
            <person name="Anantharaman K."/>
            <person name="Brown C.T."/>
            <person name="Hug L.A."/>
            <person name="Sharon I."/>
            <person name="Castelle C.J."/>
            <person name="Probst A.J."/>
            <person name="Thomas B.C."/>
            <person name="Singh A."/>
            <person name="Wilkins M.J."/>
            <person name="Karaoz U."/>
            <person name="Brodie E.L."/>
            <person name="Williams K.H."/>
            <person name="Hubbard S.S."/>
            <person name="Banfield J.F."/>
        </authorList>
    </citation>
    <scope>NUCLEOTIDE SEQUENCE [LARGE SCALE GENOMIC DNA]</scope>
</reference>
<dbReference type="EMBL" id="MHCC01000025">
    <property type="protein sequence ID" value="OGY12706.1"/>
    <property type="molecule type" value="Genomic_DNA"/>
</dbReference>
<dbReference type="PANTHER" id="PTHR39080:SF1">
    <property type="entry name" value="LARGE RIBOSOMAL SUBUNIT PROTEIN BL28A"/>
    <property type="match status" value="1"/>
</dbReference>
<sequence>MALICDRCGKGAKRGNLVSHSNVKTKRTFRPNLHRFWVEVAGHRGKGKFCTKCLRIVKKSQSTASSSPIV</sequence>
<dbReference type="SUPFAM" id="SSF143800">
    <property type="entry name" value="L28p-like"/>
    <property type="match status" value="1"/>
</dbReference>
<dbReference type="InterPro" id="IPR034704">
    <property type="entry name" value="Ribosomal_bL28/bL31-like_sf"/>
</dbReference>
<dbReference type="Pfam" id="PF00830">
    <property type="entry name" value="Ribosomal_L28"/>
    <property type="match status" value="1"/>
</dbReference>
<evidence type="ECO:0000256" key="1">
    <source>
        <dbReference type="ARBA" id="ARBA00008760"/>
    </source>
</evidence>
<evidence type="ECO:0000256" key="3">
    <source>
        <dbReference type="ARBA" id="ARBA00023274"/>
    </source>
</evidence>
<name>A0A1G1VBI7_9BACT</name>
<dbReference type="InterPro" id="IPR037147">
    <property type="entry name" value="Ribosomal_bL28_sf"/>
</dbReference>
<accession>A0A1G1VBI7</accession>